<organism evidence="1 2">
    <name type="scientific">Paractinoplanes aksuensis</name>
    <dbReference type="NCBI Taxonomy" id="2939490"/>
    <lineage>
        <taxon>Bacteria</taxon>
        <taxon>Bacillati</taxon>
        <taxon>Actinomycetota</taxon>
        <taxon>Actinomycetes</taxon>
        <taxon>Micromonosporales</taxon>
        <taxon>Micromonosporaceae</taxon>
        <taxon>Paractinoplanes</taxon>
    </lineage>
</organism>
<proteinExistence type="predicted"/>
<dbReference type="EMBL" id="JAMYJR010000027">
    <property type="protein sequence ID" value="MCO8273894.1"/>
    <property type="molecule type" value="Genomic_DNA"/>
</dbReference>
<sequence length="148" mass="15639">MTVDVDRAALIVAEHATTVDAPLDTVWRLQTTVGDWPSWQPDITAATLDGPFAPGSVIRWRTHGMDIPSTIREVVPGERIVWGGTSQGIVGVHVWTFAEGADGVTVRTVESWDGPTVAADQEGMRAALSASLVGWLAALAAAVTAVRP</sequence>
<dbReference type="InterPro" id="IPR019587">
    <property type="entry name" value="Polyketide_cyclase/dehydratase"/>
</dbReference>
<dbReference type="RefSeq" id="WP_253239971.1">
    <property type="nucleotide sequence ID" value="NZ_JAMYJR010000027.1"/>
</dbReference>
<name>A0ABT1DSR1_9ACTN</name>
<dbReference type="Proteomes" id="UP001523369">
    <property type="component" value="Unassembled WGS sequence"/>
</dbReference>
<dbReference type="InterPro" id="IPR023393">
    <property type="entry name" value="START-like_dom_sf"/>
</dbReference>
<gene>
    <name evidence="1" type="ORF">M1L60_25175</name>
</gene>
<evidence type="ECO:0000313" key="1">
    <source>
        <dbReference type="EMBL" id="MCO8273894.1"/>
    </source>
</evidence>
<keyword evidence="2" id="KW-1185">Reference proteome</keyword>
<reference evidence="1 2" key="1">
    <citation type="submission" date="2022-06" db="EMBL/GenBank/DDBJ databases">
        <title>New Species of the Genus Actinoplanes, ActinopZanes ferrugineus.</title>
        <authorList>
            <person name="Ding P."/>
        </authorList>
    </citation>
    <scope>NUCLEOTIDE SEQUENCE [LARGE SCALE GENOMIC DNA]</scope>
    <source>
        <strain evidence="1 2">TRM88003</strain>
    </source>
</reference>
<protein>
    <submittedName>
        <fullName evidence="1">SRPBCC family protein</fullName>
    </submittedName>
</protein>
<dbReference type="SUPFAM" id="SSF55961">
    <property type="entry name" value="Bet v1-like"/>
    <property type="match status" value="1"/>
</dbReference>
<dbReference type="Gene3D" id="3.30.530.20">
    <property type="match status" value="1"/>
</dbReference>
<evidence type="ECO:0000313" key="2">
    <source>
        <dbReference type="Proteomes" id="UP001523369"/>
    </source>
</evidence>
<comment type="caution">
    <text evidence="1">The sequence shown here is derived from an EMBL/GenBank/DDBJ whole genome shotgun (WGS) entry which is preliminary data.</text>
</comment>
<accession>A0ABT1DSR1</accession>
<dbReference type="Pfam" id="PF10604">
    <property type="entry name" value="Polyketide_cyc2"/>
    <property type="match status" value="1"/>
</dbReference>